<dbReference type="InterPro" id="IPR035979">
    <property type="entry name" value="RBD_domain_sf"/>
</dbReference>
<sequence length="990" mass="108232">MLPSMKLQKLVKESEVSDAPSNNLWVGNLSGETVDSDLIELFGKYGELDSVATYSSRSFAFVFFRRVEDARAAKDALRGATLHGNQIKIEFARPVCFVVLLLFVSLGLCAYEKREQKEEKTNEAKPCKSLWVGGISQTISKEELEEEFSKFGTIEDFKFLRDRNTAFIEYFKMEDASLAMRSMNGMRIGGAQIRVDFLRSHPSRREQWPNFQDFRNGPFAGRMGPSDGHLAKRPHSQLGGQKGDGQPSKVLWVGYPPSALIDKQMLHNAMILFGEIEDIKSFPSRHFAFVEFRSVEEARRAKEGLQGRLFNDPRITIMFSSNEFAPGKDYSGFCSGIKGPGPDIPLSDHPFRSSQMDMFGQNHTVTGPLAPGGILGSALQIRPFNRQGSYDHLRSGLEYNDLSVHRNMLDADLKNLMGPNWRKSSPSLPSAHGLRPPLRQTSGSWDVYDVSQFQRDAKRSRIEASLPIDDASLPLRKMDDLGPGSDHIGPVFGVGVSGPFFNVPGKGRVSPMPGKVPAGGHGRAHPDNDYIWRGIIAKGGTPVCHARCVPIGKGLETELPEVVNCSARTGLDMLAKHYCEAIGFDIVFFLPDSEDDFASYTEFLRYLGSKNRAGVAKFDDGTTLFLVPPSEFLTKVLKVAGPERLYGVVLKLPPQLPSSTLQPHPPLLSQYDYNLPHLKDEQALPMEYGRVLHEESVPSARSLEQSTEQSQPPNNAATLPQTGVALTPDLIATLASFLPTVSQSAAVGDVQPPPVTSTTQPSFAQSIVPKGAAQIWNQEQQAYDPAASSFQQFNPPAQLPPPVQHYSSITSTPIHSTQMELGSTHNLASAVSLPQQMAASSRPLTNSSIPSQSEHVAVSASVSQQYHPEVPSNTRNGYGMMHGVDASGLYGVPSFQQPPNPNVLSNQGQGANVSQPLNLMQGDKQYLELPSNGQQLQSVVSGAGHGTSDVDVDKNQRYQSTLQFAANLLLQIQQQQQTNTPGGQGAGSQH</sequence>
<evidence type="ECO:0000256" key="4">
    <source>
        <dbReference type="PROSITE-ProRule" id="PRU00176"/>
    </source>
</evidence>
<evidence type="ECO:0000313" key="7">
    <source>
        <dbReference type="EMBL" id="KAK8548300.1"/>
    </source>
</evidence>
<comment type="subcellular location">
    <subcellularLocation>
        <location evidence="1">Nucleus</location>
    </subcellularLocation>
</comment>
<accession>A0ABR2DY21</accession>
<reference evidence="7 8" key="1">
    <citation type="journal article" date="2024" name="G3 (Bethesda)">
        <title>Genome assembly of Hibiscus sabdariffa L. provides insights into metabolisms of medicinal natural products.</title>
        <authorList>
            <person name="Kim T."/>
        </authorList>
    </citation>
    <scope>NUCLEOTIDE SEQUENCE [LARGE SCALE GENOMIC DNA]</scope>
    <source>
        <strain evidence="7">TK-2024</strain>
        <tissue evidence="7">Old leaves</tissue>
    </source>
</reference>
<gene>
    <name evidence="7" type="ORF">V6N12_061216</name>
</gene>
<evidence type="ECO:0000313" key="8">
    <source>
        <dbReference type="Proteomes" id="UP001472677"/>
    </source>
</evidence>
<dbReference type="InterPro" id="IPR012677">
    <property type="entry name" value="Nucleotide-bd_a/b_plait_sf"/>
</dbReference>
<name>A0ABR2DY21_9ROSI</name>
<keyword evidence="2 4" id="KW-0694">RNA-binding</keyword>
<dbReference type="PROSITE" id="PS50102">
    <property type="entry name" value="RRM"/>
    <property type="match status" value="3"/>
</dbReference>
<dbReference type="PANTHER" id="PTHR23189">
    <property type="entry name" value="RNA RECOGNITION MOTIF-CONTAINING"/>
    <property type="match status" value="1"/>
</dbReference>
<dbReference type="Gene3D" id="3.30.70.330">
    <property type="match status" value="3"/>
</dbReference>
<protein>
    <recommendedName>
        <fullName evidence="6">RRM domain-containing protein</fullName>
    </recommendedName>
</protein>
<evidence type="ECO:0000256" key="1">
    <source>
        <dbReference type="ARBA" id="ARBA00004123"/>
    </source>
</evidence>
<evidence type="ECO:0000259" key="6">
    <source>
        <dbReference type="PROSITE" id="PS50102"/>
    </source>
</evidence>
<keyword evidence="8" id="KW-1185">Reference proteome</keyword>
<feature type="region of interest" description="Disordered" evidence="5">
    <location>
        <begin position="224"/>
        <end position="245"/>
    </location>
</feature>
<proteinExistence type="predicted"/>
<dbReference type="SUPFAM" id="SSF54928">
    <property type="entry name" value="RNA-binding domain, RBD"/>
    <property type="match status" value="2"/>
</dbReference>
<feature type="domain" description="RRM" evidence="6">
    <location>
        <begin position="22"/>
        <end position="94"/>
    </location>
</feature>
<feature type="compositionally biased region" description="Polar residues" evidence="5">
    <location>
        <begin position="702"/>
        <end position="721"/>
    </location>
</feature>
<keyword evidence="3" id="KW-0539">Nucleus</keyword>
<dbReference type="Proteomes" id="UP001472677">
    <property type="component" value="Unassembled WGS sequence"/>
</dbReference>
<dbReference type="CDD" id="cd00590">
    <property type="entry name" value="RRM_SF"/>
    <property type="match status" value="3"/>
</dbReference>
<feature type="region of interest" description="Disordered" evidence="5">
    <location>
        <begin position="695"/>
        <end position="721"/>
    </location>
</feature>
<organism evidence="7 8">
    <name type="scientific">Hibiscus sabdariffa</name>
    <name type="common">roselle</name>
    <dbReference type="NCBI Taxonomy" id="183260"/>
    <lineage>
        <taxon>Eukaryota</taxon>
        <taxon>Viridiplantae</taxon>
        <taxon>Streptophyta</taxon>
        <taxon>Embryophyta</taxon>
        <taxon>Tracheophyta</taxon>
        <taxon>Spermatophyta</taxon>
        <taxon>Magnoliopsida</taxon>
        <taxon>eudicotyledons</taxon>
        <taxon>Gunneridae</taxon>
        <taxon>Pentapetalae</taxon>
        <taxon>rosids</taxon>
        <taxon>malvids</taxon>
        <taxon>Malvales</taxon>
        <taxon>Malvaceae</taxon>
        <taxon>Malvoideae</taxon>
        <taxon>Hibiscus</taxon>
    </lineage>
</organism>
<evidence type="ECO:0000256" key="5">
    <source>
        <dbReference type="SAM" id="MobiDB-lite"/>
    </source>
</evidence>
<feature type="domain" description="RRM" evidence="6">
    <location>
        <begin position="249"/>
        <end position="322"/>
    </location>
</feature>
<dbReference type="InterPro" id="IPR012921">
    <property type="entry name" value="SPOC_C"/>
</dbReference>
<evidence type="ECO:0000256" key="3">
    <source>
        <dbReference type="ARBA" id="ARBA00023242"/>
    </source>
</evidence>
<dbReference type="Pfam" id="PF00076">
    <property type="entry name" value="RRM_1"/>
    <property type="match status" value="3"/>
</dbReference>
<dbReference type="Pfam" id="PF07744">
    <property type="entry name" value="SPOC"/>
    <property type="match status" value="1"/>
</dbReference>
<dbReference type="InterPro" id="IPR000504">
    <property type="entry name" value="RRM_dom"/>
</dbReference>
<feature type="domain" description="RRM" evidence="6">
    <location>
        <begin position="128"/>
        <end position="200"/>
    </location>
</feature>
<comment type="caution">
    <text evidence="7">The sequence shown here is derived from an EMBL/GenBank/DDBJ whole genome shotgun (WGS) entry which is preliminary data.</text>
</comment>
<dbReference type="CDD" id="cd21546">
    <property type="entry name" value="SPOC_FPA-like"/>
    <property type="match status" value="1"/>
</dbReference>
<evidence type="ECO:0000256" key="2">
    <source>
        <dbReference type="ARBA" id="ARBA00022884"/>
    </source>
</evidence>
<dbReference type="SMART" id="SM00360">
    <property type="entry name" value="RRM"/>
    <property type="match status" value="3"/>
</dbReference>
<feature type="region of interest" description="Disordered" evidence="5">
    <location>
        <begin position="842"/>
        <end position="876"/>
    </location>
</feature>
<dbReference type="EMBL" id="JBBPBM010000021">
    <property type="protein sequence ID" value="KAK8548300.1"/>
    <property type="molecule type" value="Genomic_DNA"/>
</dbReference>